<keyword evidence="3" id="KW-0233">DNA recombination</keyword>
<comment type="caution">
    <text evidence="5">The sequence shown here is derived from an EMBL/GenBank/DDBJ whole genome shotgun (WGS) entry which is preliminary data.</text>
</comment>
<dbReference type="GO" id="GO:0015074">
    <property type="term" value="P:DNA integration"/>
    <property type="evidence" value="ECO:0007669"/>
    <property type="project" value="UniProtKB-KW"/>
</dbReference>
<evidence type="ECO:0000256" key="3">
    <source>
        <dbReference type="ARBA" id="ARBA00023172"/>
    </source>
</evidence>
<dbReference type="Gene3D" id="1.10.443.10">
    <property type="entry name" value="Intergrase catalytic core"/>
    <property type="match status" value="1"/>
</dbReference>
<evidence type="ECO:0000313" key="6">
    <source>
        <dbReference type="Proteomes" id="UP000004750"/>
    </source>
</evidence>
<reference evidence="5 6" key="1">
    <citation type="submission" date="2011-08" db="EMBL/GenBank/DDBJ databases">
        <authorList>
            <person name="Weinstock G."/>
            <person name="Sodergren E."/>
            <person name="Clifton S."/>
            <person name="Fulton L."/>
            <person name="Fulton B."/>
            <person name="Courtney L."/>
            <person name="Fronick C."/>
            <person name="Harrison M."/>
            <person name="Strong C."/>
            <person name="Farmer C."/>
            <person name="Delahaunty K."/>
            <person name="Markovic C."/>
            <person name="Hall O."/>
            <person name="Minx P."/>
            <person name="Tomlinson C."/>
            <person name="Mitreva M."/>
            <person name="Hou S."/>
            <person name="Chen J."/>
            <person name="Wollam A."/>
            <person name="Pepin K.H."/>
            <person name="Johnson M."/>
            <person name="Bhonagiri V."/>
            <person name="Zhang X."/>
            <person name="Suruliraj S."/>
            <person name="Warren W."/>
            <person name="Chinwalla A."/>
            <person name="Mardis E.R."/>
            <person name="Wilson R.K."/>
        </authorList>
    </citation>
    <scope>NUCLEOTIDE SEQUENCE [LARGE SCALE GENOMIC DNA]</scope>
    <source>
        <strain evidence="5 6">F0432</strain>
    </source>
</reference>
<dbReference type="PROSITE" id="PS51898">
    <property type="entry name" value="TYR_RECOMBINASE"/>
    <property type="match status" value="1"/>
</dbReference>
<accession>G9ZG46</accession>
<dbReference type="InterPro" id="IPR002104">
    <property type="entry name" value="Integrase_catalytic"/>
</dbReference>
<protein>
    <submittedName>
        <fullName evidence="5">Site-specific recombinase, phage integrase family</fullName>
    </submittedName>
</protein>
<dbReference type="HOGENOM" id="CLU_1352603_0_0_6"/>
<name>G9ZG46_9GAMM</name>
<sequence length="202" mass="22553">MTQLLTPGPEENMESLLAKRDQAILEFLFSTGVRSIELRNIRFGDVSADLSECKIQTAKKGRQRIVFLGNAARSSLQAYLSLRQEAGTLYPSDWLFLSKHGSALCCSSVARRVKSLAVRRLGFIVTPHQFRHSFATEMLRASGCLRSVQVLLGHVKIRNTGIYCALELSDKNQAMQYFHPNGSKVDEQNHQNSLAAILDKEA</sequence>
<dbReference type="EMBL" id="AGCM01000101">
    <property type="protein sequence ID" value="EHM53402.1"/>
    <property type="molecule type" value="Genomic_DNA"/>
</dbReference>
<evidence type="ECO:0000256" key="1">
    <source>
        <dbReference type="ARBA" id="ARBA00022829"/>
    </source>
</evidence>
<evidence type="ECO:0000313" key="5">
    <source>
        <dbReference type="EMBL" id="EHM53402.1"/>
    </source>
</evidence>
<proteinExistence type="predicted"/>
<dbReference type="GO" id="GO:0003677">
    <property type="term" value="F:DNA binding"/>
    <property type="evidence" value="ECO:0007669"/>
    <property type="project" value="InterPro"/>
</dbReference>
<dbReference type="PANTHER" id="PTHR30349:SF81">
    <property type="entry name" value="TYROSINE RECOMBINASE XERC"/>
    <property type="match status" value="1"/>
</dbReference>
<dbReference type="PANTHER" id="PTHR30349">
    <property type="entry name" value="PHAGE INTEGRASE-RELATED"/>
    <property type="match status" value="1"/>
</dbReference>
<keyword evidence="2" id="KW-0229">DNA integration</keyword>
<dbReference type="InterPro" id="IPR050090">
    <property type="entry name" value="Tyrosine_recombinase_XerCD"/>
</dbReference>
<dbReference type="InterPro" id="IPR013762">
    <property type="entry name" value="Integrase-like_cat_sf"/>
</dbReference>
<dbReference type="Proteomes" id="UP000004750">
    <property type="component" value="Unassembled WGS sequence"/>
</dbReference>
<evidence type="ECO:0000256" key="2">
    <source>
        <dbReference type="ARBA" id="ARBA00022908"/>
    </source>
</evidence>
<dbReference type="SUPFAM" id="SSF56349">
    <property type="entry name" value="DNA breaking-rejoining enzymes"/>
    <property type="match status" value="1"/>
</dbReference>
<dbReference type="AlphaFoldDB" id="G9ZG46"/>
<dbReference type="STRING" id="797473.HMPREF9080_01760"/>
<evidence type="ECO:0000259" key="4">
    <source>
        <dbReference type="PROSITE" id="PS51898"/>
    </source>
</evidence>
<dbReference type="Pfam" id="PF00589">
    <property type="entry name" value="Phage_integrase"/>
    <property type="match status" value="1"/>
</dbReference>
<dbReference type="GO" id="GO:0006310">
    <property type="term" value="P:DNA recombination"/>
    <property type="evidence" value="ECO:0007669"/>
    <property type="project" value="UniProtKB-KW"/>
</dbReference>
<dbReference type="GO" id="GO:0007059">
    <property type="term" value="P:chromosome segregation"/>
    <property type="evidence" value="ECO:0007669"/>
    <property type="project" value="UniProtKB-KW"/>
</dbReference>
<keyword evidence="1" id="KW-0159">Chromosome partition</keyword>
<dbReference type="InterPro" id="IPR011010">
    <property type="entry name" value="DNA_brk_join_enz"/>
</dbReference>
<feature type="domain" description="Tyr recombinase" evidence="4">
    <location>
        <begin position="1"/>
        <end position="178"/>
    </location>
</feature>
<organism evidence="5 6">
    <name type="scientific">Cardiobacterium valvarum F0432</name>
    <dbReference type="NCBI Taxonomy" id="797473"/>
    <lineage>
        <taxon>Bacteria</taxon>
        <taxon>Pseudomonadati</taxon>
        <taxon>Pseudomonadota</taxon>
        <taxon>Gammaproteobacteria</taxon>
        <taxon>Cardiobacteriales</taxon>
        <taxon>Cardiobacteriaceae</taxon>
        <taxon>Cardiobacterium</taxon>
    </lineage>
</organism>
<gene>
    <name evidence="5" type="ORF">HMPREF9080_01760</name>
</gene>